<evidence type="ECO:0008006" key="4">
    <source>
        <dbReference type="Google" id="ProtNLM"/>
    </source>
</evidence>
<dbReference type="NCBIfam" id="TIGR00293">
    <property type="entry name" value="prefoldin subunit alpha"/>
    <property type="match status" value="1"/>
</dbReference>
<dbReference type="InterPro" id="IPR009053">
    <property type="entry name" value="Prefoldin"/>
</dbReference>
<proteinExistence type="inferred from homology"/>
<dbReference type="CDD" id="cd23160">
    <property type="entry name" value="Prefoldin_alpha_GimC"/>
    <property type="match status" value="1"/>
</dbReference>
<dbReference type="GO" id="GO:0016272">
    <property type="term" value="C:prefoldin complex"/>
    <property type="evidence" value="ECO:0007669"/>
    <property type="project" value="InterPro"/>
</dbReference>
<name>A0A381Z7H9_9ZZZZ</name>
<dbReference type="GO" id="GO:0005737">
    <property type="term" value="C:cytoplasm"/>
    <property type="evidence" value="ECO:0007669"/>
    <property type="project" value="TreeGrafter"/>
</dbReference>
<organism evidence="3">
    <name type="scientific">marine metagenome</name>
    <dbReference type="NCBI Taxonomy" id="408172"/>
    <lineage>
        <taxon>unclassified sequences</taxon>
        <taxon>metagenomes</taxon>
        <taxon>ecological metagenomes</taxon>
    </lineage>
</organism>
<dbReference type="AlphaFoldDB" id="A0A381Z7H9"/>
<dbReference type="PANTHER" id="PTHR12674:SF2">
    <property type="entry name" value="PREFOLDIN SUBUNIT 5"/>
    <property type="match status" value="1"/>
</dbReference>
<dbReference type="PANTHER" id="PTHR12674">
    <property type="entry name" value="PREFOLDIN SUBUNIT 5"/>
    <property type="match status" value="1"/>
</dbReference>
<accession>A0A381Z7H9</accession>
<dbReference type="HAMAP" id="MF_00308">
    <property type="entry name" value="PfdA"/>
    <property type="match status" value="1"/>
</dbReference>
<evidence type="ECO:0000256" key="1">
    <source>
        <dbReference type="ARBA" id="ARBA00010048"/>
    </source>
</evidence>
<keyword evidence="2" id="KW-0175">Coiled coil</keyword>
<dbReference type="SUPFAM" id="SSF46579">
    <property type="entry name" value="Prefoldin"/>
    <property type="match status" value="1"/>
</dbReference>
<sequence length="141" mass="16076">MGDSATELQQLVDVLPQYEDQIRYWESQLEAISNVRTDIIQAQETLNGMLDSDKEMEMMVPVGHNTSIFTTVKDLDRILVGLGSRVYMEATRADSLERLSKRLEGLEKAGKSYQENLSKSQKDYVALRERAEYLNSNPEAK</sequence>
<reference evidence="3" key="1">
    <citation type="submission" date="2018-05" db="EMBL/GenBank/DDBJ databases">
        <authorList>
            <person name="Lanie J.A."/>
            <person name="Ng W.-L."/>
            <person name="Kazmierczak K.M."/>
            <person name="Andrzejewski T.M."/>
            <person name="Davidsen T.M."/>
            <person name="Wayne K.J."/>
            <person name="Tettelin H."/>
            <person name="Glass J.I."/>
            <person name="Rusch D."/>
            <person name="Podicherti R."/>
            <person name="Tsui H.-C.T."/>
            <person name="Winkler M.E."/>
        </authorList>
    </citation>
    <scope>NUCLEOTIDE SEQUENCE</scope>
</reference>
<gene>
    <name evidence="3" type="ORF">METZ01_LOCUS138089</name>
</gene>
<feature type="coiled-coil region" evidence="2">
    <location>
        <begin position="96"/>
        <end position="123"/>
    </location>
</feature>
<protein>
    <recommendedName>
        <fullName evidence="4">Prefoldin subunit alpha</fullName>
    </recommendedName>
</protein>
<dbReference type="GO" id="GO:0006457">
    <property type="term" value="P:protein folding"/>
    <property type="evidence" value="ECO:0007669"/>
    <property type="project" value="InterPro"/>
</dbReference>
<evidence type="ECO:0000256" key="2">
    <source>
        <dbReference type="SAM" id="Coils"/>
    </source>
</evidence>
<dbReference type="Gene3D" id="1.10.287.370">
    <property type="match status" value="1"/>
</dbReference>
<dbReference type="InterPro" id="IPR011599">
    <property type="entry name" value="PFD_alpha_archaea"/>
</dbReference>
<comment type="similarity">
    <text evidence="1">Belongs to the prefoldin subunit alpha family.</text>
</comment>
<dbReference type="EMBL" id="UINC01020258">
    <property type="protein sequence ID" value="SVA85235.1"/>
    <property type="molecule type" value="Genomic_DNA"/>
</dbReference>
<dbReference type="GO" id="GO:0051082">
    <property type="term" value="F:unfolded protein binding"/>
    <property type="evidence" value="ECO:0007669"/>
    <property type="project" value="InterPro"/>
</dbReference>
<evidence type="ECO:0000313" key="3">
    <source>
        <dbReference type="EMBL" id="SVA85235.1"/>
    </source>
</evidence>
<dbReference type="InterPro" id="IPR004127">
    <property type="entry name" value="Prefoldin_subunit_alpha"/>
</dbReference>
<dbReference type="Pfam" id="PF02996">
    <property type="entry name" value="Prefoldin"/>
    <property type="match status" value="1"/>
</dbReference>